<reference evidence="3 4" key="1">
    <citation type="submission" date="2018-12" db="EMBL/GenBank/DDBJ databases">
        <title>YIM 101343 draft genome.</title>
        <authorList>
            <person name="Chen X."/>
        </authorList>
    </citation>
    <scope>NUCLEOTIDE SEQUENCE [LARGE SCALE GENOMIC DNA]</scope>
    <source>
        <strain evidence="3 4">YIM 101343</strain>
    </source>
</reference>
<dbReference type="AlphaFoldDB" id="A0A3R9ZDQ2"/>
<dbReference type="GO" id="GO:0006281">
    <property type="term" value="P:DNA repair"/>
    <property type="evidence" value="ECO:0007669"/>
    <property type="project" value="InterPro"/>
</dbReference>
<dbReference type="OrthoDB" id="9758724at2"/>
<keyword evidence="1" id="KW-0812">Transmembrane</keyword>
<keyword evidence="4" id="KW-1185">Reference proteome</keyword>
<gene>
    <name evidence="3" type="ORF">EAH68_09435</name>
</gene>
<dbReference type="InterPro" id="IPR010994">
    <property type="entry name" value="RuvA_2-like"/>
</dbReference>
<dbReference type="GO" id="GO:0003677">
    <property type="term" value="F:DNA binding"/>
    <property type="evidence" value="ECO:0007669"/>
    <property type="project" value="UniProtKB-KW"/>
</dbReference>
<evidence type="ECO:0000256" key="1">
    <source>
        <dbReference type="SAM" id="Phobius"/>
    </source>
</evidence>
<dbReference type="PANTHER" id="PTHR21180">
    <property type="entry name" value="ENDONUCLEASE/EXONUCLEASE/PHOSPHATASE FAMILY DOMAIN-CONTAINING PROTEIN 1"/>
    <property type="match status" value="1"/>
</dbReference>
<dbReference type="NCBIfam" id="TIGR00426">
    <property type="entry name" value="competence protein ComEA helix-hairpin-helix repeat region"/>
    <property type="match status" value="1"/>
</dbReference>
<name>A0A3R9ZDQ2_9CORY</name>
<dbReference type="PANTHER" id="PTHR21180:SF32">
    <property type="entry name" value="ENDONUCLEASE_EXONUCLEASE_PHOSPHATASE FAMILY DOMAIN-CONTAINING PROTEIN 1"/>
    <property type="match status" value="1"/>
</dbReference>
<dbReference type="InterPro" id="IPR004509">
    <property type="entry name" value="Competence_ComEA_HhH"/>
</dbReference>
<dbReference type="InterPro" id="IPR051675">
    <property type="entry name" value="Endo/Exo/Phosphatase_dom_1"/>
</dbReference>
<dbReference type="Gene3D" id="1.10.150.320">
    <property type="entry name" value="Photosystem II 12 kDa extrinsic protein"/>
    <property type="match status" value="1"/>
</dbReference>
<feature type="transmembrane region" description="Helical" evidence="1">
    <location>
        <begin position="35"/>
        <end position="53"/>
    </location>
</feature>
<feature type="domain" description="Helix-hairpin-helix DNA-binding motif class 1" evidence="2">
    <location>
        <begin position="198"/>
        <end position="217"/>
    </location>
</feature>
<proteinExistence type="predicted"/>
<organism evidence="3 4">
    <name type="scientific">Corynebacterium hylobatis</name>
    <dbReference type="NCBI Taxonomy" id="1859290"/>
    <lineage>
        <taxon>Bacteria</taxon>
        <taxon>Bacillati</taxon>
        <taxon>Actinomycetota</taxon>
        <taxon>Actinomycetes</taxon>
        <taxon>Mycobacteriales</taxon>
        <taxon>Corynebacteriaceae</taxon>
        <taxon>Corynebacterium</taxon>
    </lineage>
</organism>
<protein>
    <submittedName>
        <fullName evidence="3">ComEA family DNA-binding protein</fullName>
    </submittedName>
</protein>
<dbReference type="InterPro" id="IPR003583">
    <property type="entry name" value="Hlx-hairpin-Hlx_DNA-bd_motif"/>
</dbReference>
<dbReference type="EMBL" id="RXHJ01000011">
    <property type="protein sequence ID" value="RSZ62357.1"/>
    <property type="molecule type" value="Genomic_DNA"/>
</dbReference>
<feature type="domain" description="Helix-hairpin-helix DNA-binding motif class 1" evidence="2">
    <location>
        <begin position="168"/>
        <end position="187"/>
    </location>
</feature>
<sequence>MSPLNRLQDLTRPTGEEELLDVTYPTPRLHLTLRHAAFAALAVMLLAAGIMVLNSGGAESAGSAETEFPVVGAAVPAAAEEDGGELVISVVGAVAQPGLTTLAPGARVDDALHHAQPLPEADLLALNLAQRLSDGQQLVVPAVGEAGAVPEGTSGGGGGVSLNSASVTELTALPGVGPATAAAIVAHREATGGFGSVEQLLEVKGIGPAKFESLRESVTL</sequence>
<keyword evidence="1" id="KW-1133">Transmembrane helix</keyword>
<dbReference type="GO" id="GO:0015627">
    <property type="term" value="C:type II protein secretion system complex"/>
    <property type="evidence" value="ECO:0007669"/>
    <property type="project" value="TreeGrafter"/>
</dbReference>
<evidence type="ECO:0000313" key="4">
    <source>
        <dbReference type="Proteomes" id="UP000274907"/>
    </source>
</evidence>
<dbReference type="SMART" id="SM00278">
    <property type="entry name" value="HhH1"/>
    <property type="match status" value="2"/>
</dbReference>
<evidence type="ECO:0000259" key="2">
    <source>
        <dbReference type="SMART" id="SM00278"/>
    </source>
</evidence>
<dbReference type="SUPFAM" id="SSF47781">
    <property type="entry name" value="RuvA domain 2-like"/>
    <property type="match status" value="1"/>
</dbReference>
<dbReference type="GO" id="GO:0015628">
    <property type="term" value="P:protein secretion by the type II secretion system"/>
    <property type="evidence" value="ECO:0007669"/>
    <property type="project" value="TreeGrafter"/>
</dbReference>
<evidence type="ECO:0000313" key="3">
    <source>
        <dbReference type="EMBL" id="RSZ62357.1"/>
    </source>
</evidence>
<dbReference type="Proteomes" id="UP000274907">
    <property type="component" value="Unassembled WGS sequence"/>
</dbReference>
<keyword evidence="1" id="KW-0472">Membrane</keyword>
<dbReference type="Pfam" id="PF12836">
    <property type="entry name" value="HHH_3"/>
    <property type="match status" value="1"/>
</dbReference>
<accession>A0A3R9ZDQ2</accession>
<comment type="caution">
    <text evidence="3">The sequence shown here is derived from an EMBL/GenBank/DDBJ whole genome shotgun (WGS) entry which is preliminary data.</text>
</comment>
<dbReference type="RefSeq" id="WP_126121086.1">
    <property type="nucleotide sequence ID" value="NZ_RXHJ01000011.1"/>
</dbReference>
<keyword evidence="3" id="KW-0238">DNA-binding</keyword>